<name>A0A7Z1B3M0_9BACI</name>
<organism evidence="2 3">
    <name type="scientific">Bacillus paralicheniformis</name>
    <dbReference type="NCBI Taxonomy" id="1648923"/>
    <lineage>
        <taxon>Bacteria</taxon>
        <taxon>Bacillati</taxon>
        <taxon>Bacillota</taxon>
        <taxon>Bacilli</taxon>
        <taxon>Bacillales</taxon>
        <taxon>Bacillaceae</taxon>
        <taxon>Bacillus</taxon>
    </lineage>
</organism>
<evidence type="ECO:0000313" key="3">
    <source>
        <dbReference type="Proteomes" id="UP000185604"/>
    </source>
</evidence>
<comment type="caution">
    <text evidence="2">The sequence shown here is derived from an EMBL/GenBank/DDBJ whole genome shotgun (WGS) entry which is preliminary data.</text>
</comment>
<evidence type="ECO:0000256" key="1">
    <source>
        <dbReference type="SAM" id="Phobius"/>
    </source>
</evidence>
<protein>
    <submittedName>
        <fullName evidence="2">Uncharacterized protein</fullName>
    </submittedName>
</protein>
<sequence length="48" mass="5344">MIGKMIDKIGAKYVVMVSLVFPLIFITDKTSLIWISIVLFIRGTSIGN</sequence>
<evidence type="ECO:0000313" key="2">
    <source>
        <dbReference type="EMBL" id="OLF91264.1"/>
    </source>
</evidence>
<dbReference type="EMBL" id="LKPO01000019">
    <property type="protein sequence ID" value="OLF91264.1"/>
    <property type="molecule type" value="Genomic_DNA"/>
</dbReference>
<accession>A0A7Z1B3M0</accession>
<keyword evidence="1" id="KW-0812">Transmembrane</keyword>
<dbReference type="AlphaFoldDB" id="A0A7Z1B3M0"/>
<reference evidence="2 3" key="1">
    <citation type="journal article" date="2016" name="Front. Microbiol.">
        <title>High-Level Heat Resistance of Spores of Bacillus amyloliquefaciens and Bacillus licheniformis Results from the Presence of a spoVA Operon in a Tn1546 Transposon.</title>
        <authorList>
            <person name="Berendsen E.M."/>
            <person name="Koning R.A."/>
            <person name="Boekhorst J."/>
            <person name="de Jong A."/>
            <person name="Kuipers O.P."/>
            <person name="Wells-Bennik M.H."/>
        </authorList>
    </citation>
    <scope>NUCLEOTIDE SEQUENCE [LARGE SCALE GENOMIC DNA]</scope>
    <source>
        <strain evidence="2 3">B4121</strain>
    </source>
</reference>
<proteinExistence type="predicted"/>
<keyword evidence="1" id="KW-1133">Transmembrane helix</keyword>
<gene>
    <name evidence="2" type="ORF">B4121_2742</name>
</gene>
<keyword evidence="1" id="KW-0472">Membrane</keyword>
<feature type="transmembrane region" description="Helical" evidence="1">
    <location>
        <begin position="12"/>
        <end position="41"/>
    </location>
</feature>
<dbReference type="Proteomes" id="UP000185604">
    <property type="component" value="Unassembled WGS sequence"/>
</dbReference>